<gene>
    <name evidence="3" type="ORF">QLS97_09650</name>
</gene>
<name>A0AAW6TR93_9FLAO</name>
<dbReference type="SUPFAM" id="SSF50939">
    <property type="entry name" value="Sialidases"/>
    <property type="match status" value="1"/>
</dbReference>
<dbReference type="GO" id="GO:0016798">
    <property type="term" value="F:hydrolase activity, acting on glycosyl bonds"/>
    <property type="evidence" value="ECO:0007669"/>
    <property type="project" value="UniProtKB-KW"/>
</dbReference>
<comment type="caution">
    <text evidence="3">The sequence shown here is derived from an EMBL/GenBank/DDBJ whole genome shotgun (WGS) entry which is preliminary data.</text>
</comment>
<dbReference type="RefSeq" id="WP_282716274.1">
    <property type="nucleotide sequence ID" value="NZ_JASCRY010000002.1"/>
</dbReference>
<dbReference type="InterPro" id="IPR056425">
    <property type="entry name" value="Beta-prop_BT_1020"/>
</dbReference>
<reference evidence="3 4" key="1">
    <citation type="submission" date="2023-04" db="EMBL/GenBank/DDBJ databases">
        <title>Two novel species of Flavobacterium.</title>
        <authorList>
            <person name="Liu Q."/>
            <person name="Xin Y.-H."/>
        </authorList>
    </citation>
    <scope>NUCLEOTIDE SEQUENCE [LARGE SCALE GENOMIC DNA]</scope>
    <source>
        <strain evidence="3 4">LB2P87</strain>
    </source>
</reference>
<keyword evidence="3" id="KW-0326">Glycosidase</keyword>
<accession>A0AAW6TR93</accession>
<keyword evidence="4" id="KW-1185">Reference proteome</keyword>
<dbReference type="Pfam" id="PF24067">
    <property type="entry name" value="Beta-prop_BT_1020"/>
    <property type="match status" value="1"/>
</dbReference>
<feature type="domain" description="BT-1020-like structural beta-sandwich" evidence="1">
    <location>
        <begin position="432"/>
        <end position="591"/>
    </location>
</feature>
<feature type="domain" description="BT-1020-like N-terminal beta-propeller" evidence="2">
    <location>
        <begin position="28"/>
        <end position="263"/>
    </location>
</feature>
<proteinExistence type="predicted"/>
<evidence type="ECO:0000313" key="4">
    <source>
        <dbReference type="Proteomes" id="UP001228643"/>
    </source>
</evidence>
<dbReference type="EMBL" id="JASCRY010000002">
    <property type="protein sequence ID" value="MDI5949910.1"/>
    <property type="molecule type" value="Genomic_DNA"/>
</dbReference>
<evidence type="ECO:0000313" key="3">
    <source>
        <dbReference type="EMBL" id="MDI5949910.1"/>
    </source>
</evidence>
<evidence type="ECO:0000259" key="2">
    <source>
        <dbReference type="Pfam" id="PF24067"/>
    </source>
</evidence>
<protein>
    <submittedName>
        <fullName evidence="3">Six-hairpin glycosidase</fullName>
    </submittedName>
</protein>
<dbReference type="InterPro" id="IPR054490">
    <property type="entry name" value="BT_1020-like_b-sandwich_1"/>
</dbReference>
<dbReference type="Proteomes" id="UP001228643">
    <property type="component" value="Unassembled WGS sequence"/>
</dbReference>
<dbReference type="AlphaFoldDB" id="A0AAW6TR93"/>
<dbReference type="Pfam" id="PF22585">
    <property type="entry name" value="Sialidase-like_CBM"/>
    <property type="match status" value="1"/>
</dbReference>
<keyword evidence="3" id="KW-0378">Hydrolase</keyword>
<evidence type="ECO:0000259" key="1">
    <source>
        <dbReference type="Pfam" id="PF22585"/>
    </source>
</evidence>
<organism evidence="3 4">
    <name type="scientific">Flavobacterium yafengii</name>
    <dbReference type="NCBI Taxonomy" id="3041253"/>
    <lineage>
        <taxon>Bacteria</taxon>
        <taxon>Pseudomonadati</taxon>
        <taxon>Bacteroidota</taxon>
        <taxon>Flavobacteriia</taxon>
        <taxon>Flavobacteriales</taxon>
        <taxon>Flavobacteriaceae</taxon>
        <taxon>Flavobacterium</taxon>
    </lineage>
</organism>
<dbReference type="InterPro" id="IPR036278">
    <property type="entry name" value="Sialidase_sf"/>
</dbReference>
<sequence length="620" mass="70240">MIAFHKIKSIALTIAFCGSINALQAQQDTIRYVGKILSNVDYHHGQLSPAVGVHATQIMRASREHPEKADGFGWTYNHQSMMAYWNNTFYLQYLSDPTGEHIPPSQTFLMTSKDGEKWNKPTVLFPIYRIPDGFKKEGVEGVAKNLDAIMHQRMGFYVSSDNRLLTLAYYGVAMDKKDDPNDGKGIGRVVREIHRNGSLGPIYFIRYNKNGNPLPTTFPFYTKSKDKKFIKACDELLSKPLLMQQWVEEADRDDALVPLKKQYKAFSYYHLPDGNVVGLWKFALTSISKDEGETWQYNPLRAPGFVNSNAKIWGQKTSDNRYATVYNPSEYRWPLAISTSNDGLNYTDLLLVHGEVSPMRYGGNYKSAGPQYVRGILEGNGTPPDGKLWVSYSVNKEDIWVASIPVPVMSEVKENANDVFNDLPNGEELKLWNTYDLSWASTKVEKKTDGKKWLTLRDQDAFDYSRAERIIPFAQKMEATFTVKPEQNNHGLLQIEFQNKQGLPAIRLVFDSDGELKVKHGARSGGITKYEAGKEYKIAVKLDVTSRSYTVKVNDSKETFKIFYAPVDGISRIMFRTGDQRYTPNPDTAPDIPDFTDLPDAGKLIPEAVFNIQSLITKKL</sequence>